<reference evidence="9" key="1">
    <citation type="journal article" date="2020" name="Nat. Commun.">
        <title>Genome sequence of the cluster root forming white lupin.</title>
        <authorList>
            <person name="Hufnagel B."/>
            <person name="Marques A."/>
            <person name="Soriano A."/>
            <person name="Marques L."/>
            <person name="Divol F."/>
            <person name="Doumas P."/>
            <person name="Sallet E."/>
            <person name="Mancinotti D."/>
            <person name="Carrere S."/>
            <person name="Marande W."/>
            <person name="Arribat S."/>
            <person name="Keller J."/>
            <person name="Huneau C."/>
            <person name="Blein T."/>
            <person name="Aime D."/>
            <person name="Laguerre M."/>
            <person name="Taylor J."/>
            <person name="Schubert V."/>
            <person name="Nelson M."/>
            <person name="Geu-Flores F."/>
            <person name="Crespi M."/>
            <person name="Gallardo-Guerrero K."/>
            <person name="Delaux P.-M."/>
            <person name="Salse J."/>
            <person name="Berges H."/>
            <person name="Guyot R."/>
            <person name="Gouzy J."/>
            <person name="Peret B."/>
        </authorList>
    </citation>
    <scope>NUCLEOTIDE SEQUENCE [LARGE SCALE GENOMIC DNA]</scope>
    <source>
        <strain evidence="9">cv. Amiga</strain>
    </source>
</reference>
<dbReference type="InterPro" id="IPR008979">
    <property type="entry name" value="Galactose-bd-like_sf"/>
</dbReference>
<name>A0A6A4QBN8_LUPAL</name>
<keyword evidence="8" id="KW-0858">Xylan degradation</keyword>
<feature type="chain" id="PRO_5025393806" evidence="6">
    <location>
        <begin position="26"/>
        <end position="580"/>
    </location>
</feature>
<dbReference type="InterPro" id="IPR044846">
    <property type="entry name" value="GH10"/>
</dbReference>
<dbReference type="Pfam" id="PF00331">
    <property type="entry name" value="Glyco_hydro_10"/>
    <property type="match status" value="1"/>
</dbReference>
<dbReference type="OrthoDB" id="3055998at2759"/>
<dbReference type="Pfam" id="PF02018">
    <property type="entry name" value="CBM_4_9"/>
    <property type="match status" value="1"/>
</dbReference>
<keyword evidence="3 8" id="KW-0378">Hydrolase</keyword>
<dbReference type="AlphaFoldDB" id="A0A6A4QBN8"/>
<evidence type="ECO:0000256" key="2">
    <source>
        <dbReference type="ARBA" id="ARBA00022737"/>
    </source>
</evidence>
<evidence type="ECO:0000256" key="5">
    <source>
        <dbReference type="ARBA" id="ARBA00023326"/>
    </source>
</evidence>
<comment type="similarity">
    <text evidence="1">Belongs to the glycosyl hydrolase 10 (cellulase F) family.</text>
</comment>
<dbReference type="GO" id="GO:0045493">
    <property type="term" value="P:xylan catabolic process"/>
    <property type="evidence" value="ECO:0007669"/>
    <property type="project" value="UniProtKB-KW"/>
</dbReference>
<proteinExistence type="inferred from homology"/>
<protein>
    <submittedName>
        <fullName evidence="8">Putative endo-1,4-beta-xylanase</fullName>
    </submittedName>
</protein>
<dbReference type="PANTHER" id="PTHR31490">
    <property type="entry name" value="GLYCOSYL HYDROLASE"/>
    <property type="match status" value="1"/>
</dbReference>
<evidence type="ECO:0000256" key="4">
    <source>
        <dbReference type="ARBA" id="ARBA00023277"/>
    </source>
</evidence>
<keyword evidence="6" id="KW-0732">Signal</keyword>
<dbReference type="GO" id="GO:0031176">
    <property type="term" value="F:endo-1,4-beta-xylanase activity"/>
    <property type="evidence" value="ECO:0007669"/>
    <property type="project" value="UniProtKB-ARBA"/>
</dbReference>
<dbReference type="Proteomes" id="UP000447434">
    <property type="component" value="Chromosome 6"/>
</dbReference>
<dbReference type="SMART" id="SM00633">
    <property type="entry name" value="Glyco_10"/>
    <property type="match status" value="1"/>
</dbReference>
<organism evidence="8 9">
    <name type="scientific">Lupinus albus</name>
    <name type="common">White lupine</name>
    <name type="synonym">Lupinus termis</name>
    <dbReference type="NCBI Taxonomy" id="3870"/>
    <lineage>
        <taxon>Eukaryota</taxon>
        <taxon>Viridiplantae</taxon>
        <taxon>Streptophyta</taxon>
        <taxon>Embryophyta</taxon>
        <taxon>Tracheophyta</taxon>
        <taxon>Spermatophyta</taxon>
        <taxon>Magnoliopsida</taxon>
        <taxon>eudicotyledons</taxon>
        <taxon>Gunneridae</taxon>
        <taxon>Pentapetalae</taxon>
        <taxon>rosids</taxon>
        <taxon>fabids</taxon>
        <taxon>Fabales</taxon>
        <taxon>Fabaceae</taxon>
        <taxon>Papilionoideae</taxon>
        <taxon>50 kb inversion clade</taxon>
        <taxon>genistoids sensu lato</taxon>
        <taxon>core genistoids</taxon>
        <taxon>Genisteae</taxon>
        <taxon>Lupinus</taxon>
    </lineage>
</organism>
<dbReference type="EMBL" id="WOCE01000006">
    <property type="protein sequence ID" value="KAE9611685.1"/>
    <property type="molecule type" value="Genomic_DNA"/>
</dbReference>
<keyword evidence="8" id="KW-0326">Glycosidase</keyword>
<dbReference type="PROSITE" id="PS51760">
    <property type="entry name" value="GH10_2"/>
    <property type="match status" value="1"/>
</dbReference>
<evidence type="ECO:0000313" key="9">
    <source>
        <dbReference type="Proteomes" id="UP000447434"/>
    </source>
</evidence>
<dbReference type="InterPro" id="IPR003305">
    <property type="entry name" value="CenC_carb-bd"/>
</dbReference>
<evidence type="ECO:0000256" key="1">
    <source>
        <dbReference type="ARBA" id="ARBA00007495"/>
    </source>
</evidence>
<accession>A0A6A4QBN8</accession>
<dbReference type="Gene3D" id="2.60.120.260">
    <property type="entry name" value="Galactose-binding domain-like"/>
    <property type="match status" value="1"/>
</dbReference>
<sequence length="580" mass="65433">MKVAQHCSLLLFTNSLLLLIFSGLGVHSLSYDYSATTECIAEPHRAQYGGGIIVNPGFDDNIEGWRVFGKGTIDERISNEGNRFIVARNRTHPLDSFSQKVQLQKGMLYTFSGWFQVSEGSEIVLVIFKTSGSEVIRGGHVIAKHGCWSLLKGGIVANISSHAEILFESKNSKVEIWADSISLQLFSETQWRQHQDENIERVRKSKVRLQVTDINESALEGAKVFINQTKASFPFGCGINDHILTSKEYQKWFVSRFKYATFTNQMKWYYTEKERGVENYTIADAMLKFTKDNDISVRGHNILWDNPRQQPEWVKTLSPEELKEAAAKRVESVVSRYRGELIAWDVMNENLHFHFYEDKLGKNASEEYYAKAYHLDPNTTMFLNEFNTLEYSNDSHSSPQNYLKKLEQILSFPGTSGISAAIGLQGHFGPDPPNMPYIRSALELLSTAGVPIWLTEVSVSPHQNQAHYLELILREAYSHASVEGIILFSGPATAGFNETTLVDENFQNTDAGDVVDNLIRDWEILPPKAIADNTGFVEISLPHGDYDVTVTHPLTNSSKTLKLSVGKSFPQETIQVKFHT</sequence>
<dbReference type="PANTHER" id="PTHR31490:SF52">
    <property type="entry name" value="ENDO-1,4-BETA-XYLANASE 5-RELATED"/>
    <property type="match status" value="1"/>
</dbReference>
<evidence type="ECO:0000259" key="7">
    <source>
        <dbReference type="PROSITE" id="PS51760"/>
    </source>
</evidence>
<keyword evidence="9" id="KW-1185">Reference proteome</keyword>
<keyword evidence="4" id="KW-0119">Carbohydrate metabolism</keyword>
<evidence type="ECO:0000256" key="3">
    <source>
        <dbReference type="ARBA" id="ARBA00022801"/>
    </source>
</evidence>
<dbReference type="SUPFAM" id="SSF49785">
    <property type="entry name" value="Galactose-binding domain-like"/>
    <property type="match status" value="1"/>
</dbReference>
<evidence type="ECO:0000313" key="8">
    <source>
        <dbReference type="EMBL" id="KAE9611685.1"/>
    </source>
</evidence>
<comment type="caution">
    <text evidence="8">The sequence shown here is derived from an EMBL/GenBank/DDBJ whole genome shotgun (WGS) entry which is preliminary data.</text>
</comment>
<dbReference type="InterPro" id="IPR001000">
    <property type="entry name" value="GH10_dom"/>
</dbReference>
<keyword evidence="5" id="KW-0624">Polysaccharide degradation</keyword>
<dbReference type="SUPFAM" id="SSF51445">
    <property type="entry name" value="(Trans)glycosidases"/>
    <property type="match status" value="1"/>
</dbReference>
<keyword evidence="2" id="KW-0677">Repeat</keyword>
<dbReference type="InterPro" id="IPR017853">
    <property type="entry name" value="GH"/>
</dbReference>
<feature type="signal peptide" evidence="6">
    <location>
        <begin position="1"/>
        <end position="25"/>
    </location>
</feature>
<evidence type="ECO:0000256" key="6">
    <source>
        <dbReference type="SAM" id="SignalP"/>
    </source>
</evidence>
<gene>
    <name evidence="8" type="ORF">Lalb_Chr06g0165101</name>
</gene>
<dbReference type="Gene3D" id="3.20.20.80">
    <property type="entry name" value="Glycosidases"/>
    <property type="match status" value="1"/>
</dbReference>
<feature type="domain" description="GH10" evidence="7">
    <location>
        <begin position="215"/>
        <end position="518"/>
    </location>
</feature>